<dbReference type="EMBL" id="CP053452">
    <property type="protein sequence ID" value="QJW93602.1"/>
    <property type="molecule type" value="Genomic_DNA"/>
</dbReference>
<dbReference type="GO" id="GO:0016987">
    <property type="term" value="F:sigma factor activity"/>
    <property type="evidence" value="ECO:0007669"/>
    <property type="project" value="UniProtKB-KW"/>
</dbReference>
<dbReference type="SUPFAM" id="SSF88659">
    <property type="entry name" value="Sigma3 and sigma4 domains of RNA polymerase sigma factors"/>
    <property type="match status" value="1"/>
</dbReference>
<dbReference type="Gene3D" id="1.10.1740.10">
    <property type="match status" value="1"/>
</dbReference>
<name>A0A6M5YKS1_9BACT</name>
<keyword evidence="9" id="KW-1185">Reference proteome</keyword>
<sequence>MSGTGTGNNVSRWMDQFADTGATDRELLRRYTEHADQGAFEVLVRRHHDLVLAASARVLADPNDVADAVQATFLILVRRARRTDWRPNLGPWLYGVAHRVSVRLQARSWRRPVPLGGADPVAPSVGPDLSRSEACALLHAELDLLPDRYRLPLILCYVEGETREAAAAALGVTCGIIKGRVRRGCEVLRVRLTRRGVTLPLGVLAAATAPRALRAVGPEAVVTAIGVGGSLRAAQLAREIVMGSVMSKVMKCLLAGVLLAGTTAALVATGAPPGASPPPEEKAAKGPAAEAPKGDRLKALLKERRDYARDQFEIWEKASRERMQTVDQKRERIGSAGTNDTNLITDYRLAIAEFEKSCDQLFVWARYLLESEVALSGNERAARIAAYEVHLARIKAVEKRLGKPEYGNWVPATAAKYHRLDAEVLLERCKAD</sequence>
<dbReference type="InterPro" id="IPR013249">
    <property type="entry name" value="RNA_pol_sigma70_r4_t2"/>
</dbReference>
<keyword evidence="2" id="KW-0805">Transcription regulation</keyword>
<dbReference type="Proteomes" id="UP000503447">
    <property type="component" value="Chromosome"/>
</dbReference>
<feature type="region of interest" description="Disordered" evidence="5">
    <location>
        <begin position="270"/>
        <end position="295"/>
    </location>
</feature>
<dbReference type="InterPro" id="IPR036388">
    <property type="entry name" value="WH-like_DNA-bd_sf"/>
</dbReference>
<proteinExistence type="inferred from homology"/>
<protein>
    <submittedName>
        <fullName evidence="8">Uncharacterized protein</fullName>
    </submittedName>
</protein>
<comment type="similarity">
    <text evidence="1">Belongs to the sigma-70 factor family. ECF subfamily.</text>
</comment>
<dbReference type="RefSeq" id="WP_171469766.1">
    <property type="nucleotide sequence ID" value="NZ_CP053452.2"/>
</dbReference>
<dbReference type="Pfam" id="PF04542">
    <property type="entry name" value="Sigma70_r2"/>
    <property type="match status" value="1"/>
</dbReference>
<dbReference type="GO" id="GO:0003677">
    <property type="term" value="F:DNA binding"/>
    <property type="evidence" value="ECO:0007669"/>
    <property type="project" value="InterPro"/>
</dbReference>
<dbReference type="AlphaFoldDB" id="A0A6M5YKS1"/>
<evidence type="ECO:0000259" key="6">
    <source>
        <dbReference type="Pfam" id="PF04542"/>
    </source>
</evidence>
<keyword evidence="3" id="KW-0731">Sigma factor</keyword>
<evidence type="ECO:0000259" key="7">
    <source>
        <dbReference type="Pfam" id="PF08281"/>
    </source>
</evidence>
<dbReference type="InterPro" id="IPR013325">
    <property type="entry name" value="RNA_pol_sigma_r2"/>
</dbReference>
<feature type="domain" description="RNA polymerase sigma factor 70 region 4 type 2" evidence="7">
    <location>
        <begin position="137"/>
        <end position="185"/>
    </location>
</feature>
<accession>A0A6M5YKS1</accession>
<feature type="domain" description="RNA polymerase sigma-70 region 2" evidence="6">
    <location>
        <begin position="43"/>
        <end position="110"/>
    </location>
</feature>
<reference evidence="9" key="1">
    <citation type="submission" date="2020-05" db="EMBL/GenBank/DDBJ databases">
        <title>Frigoriglobus tundricola gen. nov., sp. nov., a psychrotolerant cellulolytic planctomycete of the family Gemmataceae with two divergent copies of 16S rRNA gene.</title>
        <authorList>
            <person name="Kulichevskaya I.S."/>
            <person name="Ivanova A.A."/>
            <person name="Naumoff D.G."/>
            <person name="Beletsky A.V."/>
            <person name="Rijpstra W.I.C."/>
            <person name="Sinninghe Damste J.S."/>
            <person name="Mardanov A.V."/>
            <person name="Ravin N.V."/>
            <person name="Dedysh S.N."/>
        </authorList>
    </citation>
    <scope>NUCLEOTIDE SEQUENCE [LARGE SCALE GENOMIC DNA]</scope>
    <source>
        <strain evidence="9">PL17</strain>
    </source>
</reference>
<dbReference type="InterPro" id="IPR013324">
    <property type="entry name" value="RNA_pol_sigma_r3/r4-like"/>
</dbReference>
<dbReference type="InterPro" id="IPR007627">
    <property type="entry name" value="RNA_pol_sigma70_r2"/>
</dbReference>
<dbReference type="PANTHER" id="PTHR43133">
    <property type="entry name" value="RNA POLYMERASE ECF-TYPE SIGMA FACTO"/>
    <property type="match status" value="1"/>
</dbReference>
<dbReference type="Gene3D" id="1.10.10.10">
    <property type="entry name" value="Winged helix-like DNA-binding domain superfamily/Winged helix DNA-binding domain"/>
    <property type="match status" value="1"/>
</dbReference>
<evidence type="ECO:0000256" key="5">
    <source>
        <dbReference type="SAM" id="MobiDB-lite"/>
    </source>
</evidence>
<dbReference type="KEGG" id="ftj:FTUN_1110"/>
<dbReference type="Pfam" id="PF08281">
    <property type="entry name" value="Sigma70_r4_2"/>
    <property type="match status" value="1"/>
</dbReference>
<dbReference type="GO" id="GO:0006352">
    <property type="term" value="P:DNA-templated transcription initiation"/>
    <property type="evidence" value="ECO:0007669"/>
    <property type="project" value="InterPro"/>
</dbReference>
<evidence type="ECO:0000313" key="8">
    <source>
        <dbReference type="EMBL" id="QJW93602.1"/>
    </source>
</evidence>
<evidence type="ECO:0000256" key="3">
    <source>
        <dbReference type="ARBA" id="ARBA00023082"/>
    </source>
</evidence>
<evidence type="ECO:0000313" key="9">
    <source>
        <dbReference type="Proteomes" id="UP000503447"/>
    </source>
</evidence>
<gene>
    <name evidence="8" type="ORF">FTUN_1110</name>
</gene>
<evidence type="ECO:0000256" key="4">
    <source>
        <dbReference type="ARBA" id="ARBA00023163"/>
    </source>
</evidence>
<evidence type="ECO:0000256" key="1">
    <source>
        <dbReference type="ARBA" id="ARBA00010641"/>
    </source>
</evidence>
<evidence type="ECO:0000256" key="2">
    <source>
        <dbReference type="ARBA" id="ARBA00023015"/>
    </source>
</evidence>
<dbReference type="InterPro" id="IPR039425">
    <property type="entry name" value="RNA_pol_sigma-70-like"/>
</dbReference>
<dbReference type="SUPFAM" id="SSF88946">
    <property type="entry name" value="Sigma2 domain of RNA polymerase sigma factors"/>
    <property type="match status" value="1"/>
</dbReference>
<dbReference type="PANTHER" id="PTHR43133:SF51">
    <property type="entry name" value="RNA POLYMERASE SIGMA FACTOR"/>
    <property type="match status" value="1"/>
</dbReference>
<keyword evidence="4" id="KW-0804">Transcription</keyword>
<organism evidence="8 9">
    <name type="scientific">Frigoriglobus tundricola</name>
    <dbReference type="NCBI Taxonomy" id="2774151"/>
    <lineage>
        <taxon>Bacteria</taxon>
        <taxon>Pseudomonadati</taxon>
        <taxon>Planctomycetota</taxon>
        <taxon>Planctomycetia</taxon>
        <taxon>Gemmatales</taxon>
        <taxon>Gemmataceae</taxon>
        <taxon>Frigoriglobus</taxon>
    </lineage>
</organism>